<accession>A0A0K2VHH1</accession>
<sequence length="53" mass="6068">MSTIRTDLGIVSPTSVEFGLSHWGRDTISENNVWRVRYWTEDVGRGLHCYGIV</sequence>
<dbReference type="AlphaFoldDB" id="A0A0K2VHH1"/>
<evidence type="ECO:0000313" key="1">
    <source>
        <dbReference type="EMBL" id="CDW49913.1"/>
    </source>
</evidence>
<dbReference type="EMBL" id="HACA01032552">
    <property type="protein sequence ID" value="CDW49913.1"/>
    <property type="molecule type" value="Transcribed_RNA"/>
</dbReference>
<organism evidence="1">
    <name type="scientific">Lepeophtheirus salmonis</name>
    <name type="common">Salmon louse</name>
    <name type="synonym">Caligus salmonis</name>
    <dbReference type="NCBI Taxonomy" id="72036"/>
    <lineage>
        <taxon>Eukaryota</taxon>
        <taxon>Metazoa</taxon>
        <taxon>Ecdysozoa</taxon>
        <taxon>Arthropoda</taxon>
        <taxon>Crustacea</taxon>
        <taxon>Multicrustacea</taxon>
        <taxon>Hexanauplia</taxon>
        <taxon>Copepoda</taxon>
        <taxon>Siphonostomatoida</taxon>
        <taxon>Caligidae</taxon>
        <taxon>Lepeophtheirus</taxon>
    </lineage>
</organism>
<reference evidence="1" key="1">
    <citation type="submission" date="2014-05" db="EMBL/GenBank/DDBJ databases">
        <authorList>
            <person name="Chronopoulou M."/>
        </authorList>
    </citation>
    <scope>NUCLEOTIDE SEQUENCE</scope>
    <source>
        <tissue evidence="1">Whole organism</tissue>
    </source>
</reference>
<protein>
    <submittedName>
        <fullName evidence="1">Uncharacterized protein</fullName>
    </submittedName>
</protein>
<proteinExistence type="predicted"/>
<name>A0A0K2VHH1_LEPSM</name>